<dbReference type="PANTHER" id="PTHR31047:SF0">
    <property type="entry name" value="MEIOTICALLY UP-REGULATED GENE 157 PROTEIN"/>
    <property type="match status" value="1"/>
</dbReference>
<dbReference type="EMBL" id="CAFABI010000036">
    <property type="protein sequence ID" value="CAB4825225.1"/>
    <property type="molecule type" value="Genomic_DNA"/>
</dbReference>
<reference evidence="1" key="1">
    <citation type="submission" date="2020-05" db="EMBL/GenBank/DDBJ databases">
        <authorList>
            <person name="Chiriac C."/>
            <person name="Salcher M."/>
            <person name="Ghai R."/>
            <person name="Kavagutti S V."/>
        </authorList>
    </citation>
    <scope>NUCLEOTIDE SEQUENCE</scope>
</reference>
<dbReference type="EMBL" id="CAFBMY010000006">
    <property type="protein sequence ID" value="CAB4916096.1"/>
    <property type="molecule type" value="Genomic_DNA"/>
</dbReference>
<dbReference type="SMART" id="SM01149">
    <property type="entry name" value="DUF1237"/>
    <property type="match status" value="1"/>
</dbReference>
<dbReference type="InterPro" id="IPR012341">
    <property type="entry name" value="6hp_glycosidase-like_sf"/>
</dbReference>
<name>A0A6J6KN13_9ZZZZ</name>
<dbReference type="EMBL" id="CAFBOJ010000003">
    <property type="protein sequence ID" value="CAB4970560.1"/>
    <property type="molecule type" value="Genomic_DNA"/>
</dbReference>
<protein>
    <submittedName>
        <fullName evidence="1">Unannotated protein</fullName>
    </submittedName>
</protein>
<dbReference type="InterPro" id="IPR008928">
    <property type="entry name" value="6-hairpin_glycosidase_sf"/>
</dbReference>
<evidence type="ECO:0000313" key="3">
    <source>
        <dbReference type="EMBL" id="CAB4777394.1"/>
    </source>
</evidence>
<evidence type="ECO:0000313" key="8">
    <source>
        <dbReference type="EMBL" id="CAB5047188.1"/>
    </source>
</evidence>
<accession>A0A6J6KN13</accession>
<evidence type="ECO:0000313" key="5">
    <source>
        <dbReference type="EMBL" id="CAB4843447.1"/>
    </source>
</evidence>
<dbReference type="EMBL" id="CAFBRB010000015">
    <property type="protein sequence ID" value="CAB5072078.1"/>
    <property type="molecule type" value="Genomic_DNA"/>
</dbReference>
<dbReference type="EMBL" id="CAEZWO010000005">
    <property type="protein sequence ID" value="CAB4650388.1"/>
    <property type="molecule type" value="Genomic_DNA"/>
</dbReference>
<evidence type="ECO:0000313" key="1">
    <source>
        <dbReference type="EMBL" id="CAB4650388.1"/>
    </source>
</evidence>
<proteinExistence type="predicted"/>
<dbReference type="AlphaFoldDB" id="A0A6J6KN13"/>
<organism evidence="1">
    <name type="scientific">freshwater metagenome</name>
    <dbReference type="NCBI Taxonomy" id="449393"/>
    <lineage>
        <taxon>unclassified sequences</taxon>
        <taxon>metagenomes</taxon>
        <taxon>ecological metagenomes</taxon>
    </lineage>
</organism>
<dbReference type="SUPFAM" id="SSF48208">
    <property type="entry name" value="Six-hairpin glycosidases"/>
    <property type="match status" value="1"/>
</dbReference>
<evidence type="ECO:0000313" key="9">
    <source>
        <dbReference type="EMBL" id="CAB5072078.1"/>
    </source>
</evidence>
<dbReference type="PIRSF" id="PIRSF028846">
    <property type="entry name" value="UCP028846"/>
    <property type="match status" value="1"/>
</dbReference>
<dbReference type="PANTHER" id="PTHR31047">
    <property type="entry name" value="MEIOTICALLY UP-REGULATED GENE 157 PROTEIN"/>
    <property type="match status" value="1"/>
</dbReference>
<evidence type="ECO:0000313" key="7">
    <source>
        <dbReference type="EMBL" id="CAB4970560.1"/>
    </source>
</evidence>
<sequence length="421" mass="47246">MKLIEMPHGILDLMHRISERVTPTQTQRAHQILSRFFADILQPLEDSTVFVMTGDIPAMWLRDSTWQAMPLVGASKEITTYNLLAAISRRQSAYVCIDPYANAFNPAPTQKDESKEFDGQSPWVFERKYELDSLAAFLDLALRLARVSGRNEHLQGQFVEAVEKVIEVISTEQHHDFDSYKLSREGNPLHDYLSHNGRGAPVGYTGMSWSGFRPSDDACVFGYHIPSNAYASLVLQQLSELNESVFPYAVLKERARILSVQIKSGIEAFGVVEIDGESIWAYEVDGLGNRVLMDDANLPSLLSLPLLGWCDADDVRYQATRKFILSLENPYFYQGLVAQGIGSIHTPSNRVWPIALAIEAITSGSTSHMQSTLQLLENTDAGTGNMHESFDVNDPTKFSREWFSWADMTYLLLLLKSVKLA</sequence>
<dbReference type="EMBL" id="CAFBQK010000017">
    <property type="protein sequence ID" value="CAB5047188.1"/>
    <property type="molecule type" value="Genomic_DNA"/>
</dbReference>
<dbReference type="EMBL" id="CAEZYB010000019">
    <property type="protein sequence ID" value="CAB4697652.1"/>
    <property type="molecule type" value="Genomic_DNA"/>
</dbReference>
<dbReference type="EMBL" id="CAFAZX010000045">
    <property type="protein sequence ID" value="CAB4843447.1"/>
    <property type="molecule type" value="Genomic_DNA"/>
</dbReference>
<evidence type="ECO:0000313" key="4">
    <source>
        <dbReference type="EMBL" id="CAB4825225.1"/>
    </source>
</evidence>
<evidence type="ECO:0000313" key="2">
    <source>
        <dbReference type="EMBL" id="CAB4697652.1"/>
    </source>
</evidence>
<dbReference type="Pfam" id="PF06824">
    <property type="entry name" value="Glyco_hydro_125"/>
    <property type="match status" value="1"/>
</dbReference>
<gene>
    <name evidence="1" type="ORF">UFOPK2254_00112</name>
    <name evidence="2" type="ORF">UFOPK2646_00279</name>
    <name evidence="3" type="ORF">UFOPK2907_00922</name>
    <name evidence="4" type="ORF">UFOPK3197_00464</name>
    <name evidence="5" type="ORF">UFOPK3241_00852</name>
    <name evidence="6" type="ORF">UFOPK3707_00101</name>
    <name evidence="7" type="ORF">UFOPK3937_00068</name>
    <name evidence="8" type="ORF">UFOPK4265_00244</name>
    <name evidence="9" type="ORF">UFOPK4401_00268</name>
</gene>
<dbReference type="GO" id="GO:0005975">
    <property type="term" value="P:carbohydrate metabolic process"/>
    <property type="evidence" value="ECO:0007669"/>
    <property type="project" value="InterPro"/>
</dbReference>
<dbReference type="EMBL" id="CAEZZR010000083">
    <property type="protein sequence ID" value="CAB4777394.1"/>
    <property type="molecule type" value="Genomic_DNA"/>
</dbReference>
<dbReference type="InterPro" id="IPR008313">
    <property type="entry name" value="GH125"/>
</dbReference>
<dbReference type="Gene3D" id="1.50.10.10">
    <property type="match status" value="1"/>
</dbReference>
<evidence type="ECO:0000313" key="6">
    <source>
        <dbReference type="EMBL" id="CAB4916096.1"/>
    </source>
</evidence>